<dbReference type="RefSeq" id="WP_379319232.1">
    <property type="nucleotide sequence ID" value="NZ_JBHTLM010000006.1"/>
</dbReference>
<evidence type="ECO:0000256" key="2">
    <source>
        <dbReference type="SAM" id="MobiDB-lite"/>
    </source>
</evidence>
<comment type="similarity">
    <text evidence="1">Belongs to the CapA family.</text>
</comment>
<name>A0ABW3RXE4_9BACL</name>
<dbReference type="InterPro" id="IPR052169">
    <property type="entry name" value="CW_Biosynth-Accessory"/>
</dbReference>
<dbReference type="PANTHER" id="PTHR33393:SF13">
    <property type="entry name" value="PGA BIOSYNTHESIS PROTEIN CAPA"/>
    <property type="match status" value="1"/>
</dbReference>
<dbReference type="InterPro" id="IPR019079">
    <property type="entry name" value="Capsule_synth_CapA"/>
</dbReference>
<evidence type="ECO:0000256" key="1">
    <source>
        <dbReference type="ARBA" id="ARBA00005662"/>
    </source>
</evidence>
<feature type="domain" description="Capsule synthesis protein CapA" evidence="3">
    <location>
        <begin position="105"/>
        <end position="345"/>
    </location>
</feature>
<dbReference type="Pfam" id="PF09587">
    <property type="entry name" value="PGA_cap"/>
    <property type="match status" value="1"/>
</dbReference>
<feature type="region of interest" description="Disordered" evidence="2">
    <location>
        <begin position="24"/>
        <end position="71"/>
    </location>
</feature>
<dbReference type="EMBL" id="JBHTLM010000006">
    <property type="protein sequence ID" value="MFD1176790.1"/>
    <property type="molecule type" value="Genomic_DNA"/>
</dbReference>
<dbReference type="PANTHER" id="PTHR33393">
    <property type="entry name" value="POLYGLUTAMINE SYNTHESIS ACCESSORY PROTEIN RV0574C-RELATED"/>
    <property type="match status" value="1"/>
</dbReference>
<comment type="caution">
    <text evidence="4">The sequence shown here is derived from an EMBL/GenBank/DDBJ whole genome shotgun (WGS) entry which is preliminary data.</text>
</comment>
<proteinExistence type="inferred from homology"/>
<protein>
    <submittedName>
        <fullName evidence="4">CapA family protein</fullName>
    </submittedName>
</protein>
<dbReference type="Gene3D" id="3.60.21.10">
    <property type="match status" value="1"/>
</dbReference>
<dbReference type="Proteomes" id="UP001597262">
    <property type="component" value="Unassembled WGS sequence"/>
</dbReference>
<dbReference type="InterPro" id="IPR029052">
    <property type="entry name" value="Metallo-depent_PP-like"/>
</dbReference>
<organism evidence="4 5">
    <name type="scientific">Paenibacillus puldeungensis</name>
    <dbReference type="NCBI Taxonomy" id="696536"/>
    <lineage>
        <taxon>Bacteria</taxon>
        <taxon>Bacillati</taxon>
        <taxon>Bacillota</taxon>
        <taxon>Bacilli</taxon>
        <taxon>Bacillales</taxon>
        <taxon>Paenibacillaceae</taxon>
        <taxon>Paenibacillus</taxon>
    </lineage>
</organism>
<evidence type="ECO:0000259" key="3">
    <source>
        <dbReference type="SMART" id="SM00854"/>
    </source>
</evidence>
<gene>
    <name evidence="4" type="ORF">ACFQ3W_10830</name>
</gene>
<dbReference type="SMART" id="SM00854">
    <property type="entry name" value="PGA_cap"/>
    <property type="match status" value="1"/>
</dbReference>
<feature type="compositionally biased region" description="Polar residues" evidence="2">
    <location>
        <begin position="24"/>
        <end position="42"/>
    </location>
</feature>
<sequence>MVNLTLITLIIVLGAYFYLGERTQQGSPVKSPSGVQTNPSGVTNGQGGQNTGLTSPEGQPENENEAGDNLLTGDGVAEAEQNPDELDLVNEPGSPIGGVRDDELLIHFAGDTIFSSKVAEKLEKAGYDYPYKYVQNLFQKDDLTVLNLETPVTKGGQAAKNKQFVFKSSPKALASMEMAGVDAVNLANNHILDHGISGLRDTIKYLNQYKIVHAGAGNNSKDAYAPAYIERKGIRIALFGFSRVMPEPSWAAGKTQAGVASVYQPDLAVKAIKAARKNADVVLVVTHWGKERVTVLEKHQKDLAHSFIDAGADLVIGGHPHVLQGLENYKGKWIAYSTGNFIFTKSKDPKTWETAIFAVKCTRKGACTMQLIPYRTELGQPVPMNKQEGSKLLREVQSYSPGVKIGSNGEVLSLGAKKTGRFGSFPTEQRIAAFTE</sequence>
<evidence type="ECO:0000313" key="5">
    <source>
        <dbReference type="Proteomes" id="UP001597262"/>
    </source>
</evidence>
<reference evidence="5" key="1">
    <citation type="journal article" date="2019" name="Int. J. Syst. Evol. Microbiol.">
        <title>The Global Catalogue of Microorganisms (GCM) 10K type strain sequencing project: providing services to taxonomists for standard genome sequencing and annotation.</title>
        <authorList>
            <consortium name="The Broad Institute Genomics Platform"/>
            <consortium name="The Broad Institute Genome Sequencing Center for Infectious Disease"/>
            <person name="Wu L."/>
            <person name="Ma J."/>
        </authorList>
    </citation>
    <scope>NUCLEOTIDE SEQUENCE [LARGE SCALE GENOMIC DNA]</scope>
    <source>
        <strain evidence="5">CCUG 59189</strain>
    </source>
</reference>
<accession>A0ABW3RXE4</accession>
<dbReference type="CDD" id="cd07381">
    <property type="entry name" value="MPP_CapA"/>
    <property type="match status" value="1"/>
</dbReference>
<dbReference type="SUPFAM" id="SSF56300">
    <property type="entry name" value="Metallo-dependent phosphatases"/>
    <property type="match status" value="1"/>
</dbReference>
<keyword evidence="5" id="KW-1185">Reference proteome</keyword>
<evidence type="ECO:0000313" key="4">
    <source>
        <dbReference type="EMBL" id="MFD1176790.1"/>
    </source>
</evidence>